<dbReference type="Proteomes" id="UP000815677">
    <property type="component" value="Unassembled WGS sequence"/>
</dbReference>
<feature type="domain" description="F-box" evidence="1">
    <location>
        <begin position="8"/>
        <end position="45"/>
    </location>
</feature>
<dbReference type="SUPFAM" id="SSF52047">
    <property type="entry name" value="RNI-like"/>
    <property type="match status" value="1"/>
</dbReference>
<dbReference type="EMBL" id="DF848926">
    <property type="protein sequence ID" value="GAT55157.1"/>
    <property type="molecule type" value="Genomic_DNA"/>
</dbReference>
<dbReference type="InterPro" id="IPR032675">
    <property type="entry name" value="LRR_dom_sf"/>
</dbReference>
<evidence type="ECO:0000313" key="3">
    <source>
        <dbReference type="Proteomes" id="UP000815677"/>
    </source>
</evidence>
<gene>
    <name evidence="2" type="ORF">MCHLO_11954</name>
</gene>
<name>A0ABQ0LVQ4_MYCCL</name>
<accession>A0ABQ0LVQ4</accession>
<dbReference type="Pfam" id="PF12937">
    <property type="entry name" value="F-box-like"/>
    <property type="match status" value="1"/>
</dbReference>
<dbReference type="Gene3D" id="3.80.10.10">
    <property type="entry name" value="Ribonuclease Inhibitor"/>
    <property type="match status" value="1"/>
</dbReference>
<evidence type="ECO:0000259" key="1">
    <source>
        <dbReference type="Pfam" id="PF12937"/>
    </source>
</evidence>
<dbReference type="InterPro" id="IPR001810">
    <property type="entry name" value="F-box_dom"/>
</dbReference>
<organism evidence="2 3">
    <name type="scientific">Mycena chlorophos</name>
    <name type="common">Agaric fungus</name>
    <name type="synonym">Agaricus chlorophos</name>
    <dbReference type="NCBI Taxonomy" id="658473"/>
    <lineage>
        <taxon>Eukaryota</taxon>
        <taxon>Fungi</taxon>
        <taxon>Dikarya</taxon>
        <taxon>Basidiomycota</taxon>
        <taxon>Agaricomycotina</taxon>
        <taxon>Agaricomycetes</taxon>
        <taxon>Agaricomycetidae</taxon>
        <taxon>Agaricales</taxon>
        <taxon>Marasmiineae</taxon>
        <taxon>Mycenaceae</taxon>
        <taxon>Mycena</taxon>
    </lineage>
</organism>
<proteinExistence type="predicted"/>
<reference evidence="2" key="1">
    <citation type="submission" date="2014-09" db="EMBL/GenBank/DDBJ databases">
        <title>Genome sequence of the luminous mushroom Mycena chlorophos for searching fungal bioluminescence genes.</title>
        <authorList>
            <person name="Tanaka Y."/>
            <person name="Kasuga D."/>
            <person name="Oba Y."/>
            <person name="Hase S."/>
            <person name="Sato K."/>
            <person name="Oba Y."/>
            <person name="Sakakibara Y."/>
        </authorList>
    </citation>
    <scope>NUCLEOTIDE SEQUENCE</scope>
</reference>
<keyword evidence="3" id="KW-1185">Reference proteome</keyword>
<sequence length="509" mass="56775">MHRCLQISEIILNVVAYLPQSRDLAAVALVCRAFEAPALDSLWREPGHDLLQHILGCFPDDLLEVFAALDKITLRLRRPILHKDWERPSRYCARVRSLLLKADEGSKYLDVFSLFTLSFPGDFVFPRLHILRWILGNPAAPAAATKEESDLLGFLRMLIPPTLQRFHIEQRVGGLKLLLSALPSITSRARSLTHVHLGRLRTRAAICTSGEREAISDFVLRLERLESLIVPAIDGRAFLHLAALPGLTNLRLETCLESTRIPAILPRAETFVALQTLRVESLAMSAALNFLLFISSSPLVHLSLTPVSSASIEELEEFYSQLAATELALNLDSLEQPLSQSPIAQRAVSRQALISIGACENLTSLSMYSHPPFDIDGPTLLTVASGLRSLETLRLRQNDPHSQLPLNTLIGLSALCPALALVDLTFDTTTIPSLCAIPGKRRQRRARFSEPFELAMGRSVLQGGQVFKIARFISGLFPELQSLESDWYNTNIRMSQRWEEVQEMVFDLQ</sequence>
<evidence type="ECO:0000313" key="2">
    <source>
        <dbReference type="EMBL" id="GAT55157.1"/>
    </source>
</evidence>
<protein>
    <recommendedName>
        <fullName evidence="1">F-box domain-containing protein</fullName>
    </recommendedName>
</protein>